<feature type="domain" description="ATP-grasp" evidence="6">
    <location>
        <begin position="113"/>
        <end position="299"/>
    </location>
</feature>
<dbReference type="GO" id="GO:0034028">
    <property type="term" value="F:5-(carboxyamino)imidazole ribonucleotide synthase activity"/>
    <property type="evidence" value="ECO:0007669"/>
    <property type="project" value="UniProtKB-UniRule"/>
</dbReference>
<dbReference type="GO" id="GO:0004638">
    <property type="term" value="F:phosphoribosylaminoimidazole carboxylase activity"/>
    <property type="evidence" value="ECO:0007669"/>
    <property type="project" value="InterPro"/>
</dbReference>
<keyword evidence="1 4" id="KW-0547">Nucleotide-binding</keyword>
<feature type="binding site" evidence="4">
    <location>
        <position position="192"/>
    </location>
    <ligand>
        <name>ATP</name>
        <dbReference type="ChEBI" id="CHEBI:30616"/>
    </ligand>
</feature>
<keyword evidence="2 4" id="KW-0658">Purine biosynthesis</keyword>
<evidence type="ECO:0000256" key="5">
    <source>
        <dbReference type="RuleBase" id="RU361200"/>
    </source>
</evidence>
<dbReference type="NCBIfam" id="NF004679">
    <property type="entry name" value="PRK06019.1-5"/>
    <property type="match status" value="1"/>
</dbReference>
<dbReference type="InterPro" id="IPR003135">
    <property type="entry name" value="ATP-grasp_carboxylate-amine"/>
</dbReference>
<dbReference type="Pfam" id="PF17769">
    <property type="entry name" value="PurK_C"/>
    <property type="match status" value="1"/>
</dbReference>
<dbReference type="RefSeq" id="WP_043395094.1">
    <property type="nucleotide sequence ID" value="NZ_JPMI01000096.1"/>
</dbReference>
<comment type="function">
    <text evidence="4">Catalyzes the ATP-dependent conversion of 5-aminoimidazole ribonucleotide (AIR) and HCO(3)(-) to N5-carboxyaminoimidazole ribonucleotide (N5-CAIR).</text>
</comment>
<organism evidence="7 8">
    <name type="scientific">Archangium violaceum Cb vi76</name>
    <dbReference type="NCBI Taxonomy" id="1406225"/>
    <lineage>
        <taxon>Bacteria</taxon>
        <taxon>Pseudomonadati</taxon>
        <taxon>Myxococcota</taxon>
        <taxon>Myxococcia</taxon>
        <taxon>Myxococcales</taxon>
        <taxon>Cystobacterineae</taxon>
        <taxon>Archangiaceae</taxon>
        <taxon>Archangium</taxon>
    </lineage>
</organism>
<protein>
    <recommendedName>
        <fullName evidence="4 5">N5-carboxyaminoimidazole ribonucleotide synthase</fullName>
        <shortName evidence="4 5">N5-CAIR synthase</shortName>
        <ecNumber evidence="4 5">6.3.4.18</ecNumber>
    </recommendedName>
    <alternativeName>
        <fullName evidence="4 5">5-(carboxyamino)imidazole ribonucleotide synthetase</fullName>
    </alternativeName>
</protein>
<dbReference type="GO" id="GO:0005524">
    <property type="term" value="F:ATP binding"/>
    <property type="evidence" value="ECO:0007669"/>
    <property type="project" value="UniProtKB-UniRule"/>
</dbReference>
<evidence type="ECO:0000256" key="4">
    <source>
        <dbReference type="HAMAP-Rule" id="MF_01928"/>
    </source>
</evidence>
<comment type="caution">
    <text evidence="7">The sequence shown here is derived from an EMBL/GenBank/DDBJ whole genome shotgun (WGS) entry which is preliminary data.</text>
</comment>
<dbReference type="Gene3D" id="3.30.1490.20">
    <property type="entry name" value="ATP-grasp fold, A domain"/>
    <property type="match status" value="1"/>
</dbReference>
<dbReference type="InterPro" id="IPR011054">
    <property type="entry name" value="Rudment_hybrid_motif"/>
</dbReference>
<name>A0A084SVD1_9BACT</name>
<dbReference type="InterPro" id="IPR013815">
    <property type="entry name" value="ATP_grasp_subdomain_1"/>
</dbReference>
<keyword evidence="4 5" id="KW-0436">Ligase</keyword>
<dbReference type="SUPFAM" id="SSF51246">
    <property type="entry name" value="Rudiment single hybrid motif"/>
    <property type="match status" value="1"/>
</dbReference>
<dbReference type="UniPathway" id="UPA00074">
    <property type="reaction ID" value="UER00942"/>
</dbReference>
<comment type="similarity">
    <text evidence="4 5">Belongs to the PurK/PurT family.</text>
</comment>
<evidence type="ECO:0000313" key="7">
    <source>
        <dbReference type="EMBL" id="KFA92416.1"/>
    </source>
</evidence>
<keyword evidence="3 4" id="KW-0067">ATP-binding</keyword>
<dbReference type="SUPFAM" id="SSF52440">
    <property type="entry name" value="PreATP-grasp domain"/>
    <property type="match status" value="1"/>
</dbReference>
<dbReference type="PROSITE" id="PS50975">
    <property type="entry name" value="ATP_GRASP"/>
    <property type="match status" value="1"/>
</dbReference>
<accession>A0A084SVD1</accession>
<gene>
    <name evidence="4 5" type="primary">purK</name>
    <name evidence="7" type="ORF">Q664_15565</name>
</gene>
<evidence type="ECO:0000256" key="2">
    <source>
        <dbReference type="ARBA" id="ARBA00022755"/>
    </source>
</evidence>
<dbReference type="Gene3D" id="3.40.50.20">
    <property type="match status" value="1"/>
</dbReference>
<dbReference type="SUPFAM" id="SSF56059">
    <property type="entry name" value="Glutathione synthetase ATP-binding domain-like"/>
    <property type="match status" value="1"/>
</dbReference>
<feature type="binding site" evidence="4">
    <location>
        <begin position="154"/>
        <end position="160"/>
    </location>
    <ligand>
        <name>ATP</name>
        <dbReference type="ChEBI" id="CHEBI:30616"/>
    </ligand>
</feature>
<comment type="function">
    <text evidence="5">Catalyzes the ATP-dependent conversion of 5-aminoimidazole ribonucleotide (AIR) and HCO(3)- to N5-carboxyaminoimidazole ribonucleotide (N5-CAIR).</text>
</comment>
<dbReference type="InterPro" id="IPR005875">
    <property type="entry name" value="PurK"/>
</dbReference>
<dbReference type="EMBL" id="JPMI01000096">
    <property type="protein sequence ID" value="KFA92416.1"/>
    <property type="molecule type" value="Genomic_DNA"/>
</dbReference>
<feature type="binding site" evidence="4">
    <location>
        <begin position="184"/>
        <end position="187"/>
    </location>
    <ligand>
        <name>ATP</name>
        <dbReference type="ChEBI" id="CHEBI:30616"/>
    </ligand>
</feature>
<dbReference type="HAMAP" id="MF_01928">
    <property type="entry name" value="PurK"/>
    <property type="match status" value="1"/>
</dbReference>
<dbReference type="InterPro" id="IPR040686">
    <property type="entry name" value="PurK_C"/>
</dbReference>
<comment type="subunit">
    <text evidence="4 5">Homodimer.</text>
</comment>
<feature type="binding site" evidence="4">
    <location>
        <position position="109"/>
    </location>
    <ligand>
        <name>ATP</name>
        <dbReference type="ChEBI" id="CHEBI:30616"/>
    </ligand>
</feature>
<dbReference type="AlphaFoldDB" id="A0A084SVD1"/>
<feature type="binding site" evidence="4">
    <location>
        <position position="149"/>
    </location>
    <ligand>
        <name>ATP</name>
        <dbReference type="ChEBI" id="CHEBI:30616"/>
    </ligand>
</feature>
<dbReference type="GO" id="GO:0046872">
    <property type="term" value="F:metal ion binding"/>
    <property type="evidence" value="ECO:0007669"/>
    <property type="project" value="InterPro"/>
</dbReference>
<feature type="binding site" evidence="4">
    <location>
        <position position="215"/>
    </location>
    <ligand>
        <name>ATP</name>
        <dbReference type="ChEBI" id="CHEBI:30616"/>
    </ligand>
</feature>
<comment type="catalytic activity">
    <reaction evidence="4 5">
        <text>5-amino-1-(5-phospho-beta-D-ribosyl)imidazole + hydrogencarbonate + ATP = 5-carboxyamino-1-(5-phospho-D-ribosyl)imidazole + ADP + phosphate + 2 H(+)</text>
        <dbReference type="Rhea" id="RHEA:19317"/>
        <dbReference type="ChEBI" id="CHEBI:15378"/>
        <dbReference type="ChEBI" id="CHEBI:17544"/>
        <dbReference type="ChEBI" id="CHEBI:30616"/>
        <dbReference type="ChEBI" id="CHEBI:43474"/>
        <dbReference type="ChEBI" id="CHEBI:58730"/>
        <dbReference type="ChEBI" id="CHEBI:137981"/>
        <dbReference type="ChEBI" id="CHEBI:456216"/>
        <dbReference type="EC" id="6.3.4.18"/>
    </reaction>
</comment>
<reference evidence="7 8" key="1">
    <citation type="submission" date="2014-07" db="EMBL/GenBank/DDBJ databases">
        <title>Draft Genome Sequence of Gephyronic Acid Producer, Cystobacter violaceus Strain Cb vi76.</title>
        <authorList>
            <person name="Stevens D.C."/>
            <person name="Young J."/>
            <person name="Carmichael R."/>
            <person name="Tan J."/>
            <person name="Taylor R.E."/>
        </authorList>
    </citation>
    <scope>NUCLEOTIDE SEQUENCE [LARGE SCALE GENOMIC DNA]</scope>
    <source>
        <strain evidence="7 8">Cb vi76</strain>
    </source>
</reference>
<dbReference type="Proteomes" id="UP000028547">
    <property type="component" value="Unassembled WGS sequence"/>
</dbReference>
<evidence type="ECO:0000256" key="1">
    <source>
        <dbReference type="ARBA" id="ARBA00022741"/>
    </source>
</evidence>
<evidence type="ECO:0000313" key="8">
    <source>
        <dbReference type="Proteomes" id="UP000028547"/>
    </source>
</evidence>
<dbReference type="InterPro" id="IPR011761">
    <property type="entry name" value="ATP-grasp"/>
</dbReference>
<comment type="pathway">
    <text evidence="4 5">Purine metabolism; IMP biosynthesis via de novo pathway; 5-amino-1-(5-phospho-D-ribosyl)imidazole-4-carboxylate from 5-amino-1-(5-phospho-D-ribosyl)imidazole (N5-CAIR route): step 1/2.</text>
</comment>
<dbReference type="Gene3D" id="3.30.470.20">
    <property type="entry name" value="ATP-grasp fold, B domain"/>
    <property type="match status" value="1"/>
</dbReference>
<proteinExistence type="inferred from homology"/>
<evidence type="ECO:0000259" key="6">
    <source>
        <dbReference type="PROSITE" id="PS50975"/>
    </source>
</evidence>
<dbReference type="NCBIfam" id="TIGR01161">
    <property type="entry name" value="purK"/>
    <property type="match status" value="1"/>
</dbReference>
<dbReference type="GO" id="GO:0006189">
    <property type="term" value="P:'de novo' IMP biosynthetic process"/>
    <property type="evidence" value="ECO:0007669"/>
    <property type="project" value="UniProtKB-UniRule"/>
</dbReference>
<dbReference type="GO" id="GO:0005829">
    <property type="term" value="C:cytosol"/>
    <property type="evidence" value="ECO:0007669"/>
    <property type="project" value="TreeGrafter"/>
</dbReference>
<dbReference type="InterPro" id="IPR016185">
    <property type="entry name" value="PreATP-grasp_dom_sf"/>
</dbReference>
<sequence length="381" mass="41214">MNSKRTILPGGTLGILGGGQLGRMMALSARTLGYQVQALDPDPACSARFVVDQCYTADYSNVGDATRMARACDVVTLEIEKIPMDTLRAVAQHAPMRPGPGVLDVVQNRGRQRAWLAKHGFPQGPWKQADLQESLATAATELGGRCFVKSCEGGYDGRGQYQVKSAAEAPEAWRELGQRPVVVEAALELEAELSVLVARSPNGEVVVYPPAYNHHEERILDWSLLPGQVPPQVSTQATELARAMATALEVEGLLVVEMFLLKDGRLLVNELAPRPHNSFHATEVACLTSQFEQAVRAVCNLPLGSVEVVRHAAIVNLLGDLWLREGGPRFESVLAMPGVRLHLYGKREARKGRKMGHLSAVGTTPEEALARIKAARQALGA</sequence>
<feature type="binding site" evidence="4">
    <location>
        <begin position="269"/>
        <end position="270"/>
    </location>
    <ligand>
        <name>ATP</name>
        <dbReference type="ChEBI" id="CHEBI:30616"/>
    </ligand>
</feature>
<dbReference type="EC" id="6.3.4.18" evidence="4 5"/>
<dbReference type="Pfam" id="PF22660">
    <property type="entry name" value="RS_preATP-grasp-like"/>
    <property type="match status" value="1"/>
</dbReference>
<dbReference type="PANTHER" id="PTHR11609">
    <property type="entry name" value="PURINE BIOSYNTHESIS PROTEIN 6/7, PUR6/7"/>
    <property type="match status" value="1"/>
</dbReference>
<dbReference type="Pfam" id="PF02222">
    <property type="entry name" value="ATP-grasp"/>
    <property type="match status" value="1"/>
</dbReference>
<evidence type="ECO:0000256" key="3">
    <source>
        <dbReference type="ARBA" id="ARBA00022840"/>
    </source>
</evidence>
<dbReference type="PANTHER" id="PTHR11609:SF5">
    <property type="entry name" value="PHOSPHORIBOSYLAMINOIMIDAZOLE CARBOXYLASE"/>
    <property type="match status" value="1"/>
</dbReference>
<dbReference type="InterPro" id="IPR054350">
    <property type="entry name" value="PurT/PurK_preATP-grasp"/>
</dbReference>